<dbReference type="AlphaFoldDB" id="A0A803LHI4"/>
<sequence>MKTQLKIATKGGKQENDEAEPVSPTGQYFNSKVLSICIIAVLETEVPINESCVMPQLRDVFLPLNHRFSSIMVSDKKDVKQWKRVEVNMQDHVVVPSFPDGLSVESYTDYFDEYLTKITADQLPQDRPLWELHIFKYPTSKAANHIIFKLHHSLGDGYSLMGALLSCLQRAENPSLPITFPSTQATTKVKNNNTMEFINWMPRIMSSIYKGACDFGWSFLKSTCKADDKTPIRSENKGLGFNQIKISTIELPLDQIKLIKTKLGSTVNDTVAGIIFLGVRRYMQETDIESSHSQSTALVLLNTRNIGGYMSVEEMEKTHSWGNQFAFLHIMMPKLINEKNSNILDFIYKARNQIMRLRNSPAVYLTAQCLELIRKCRGPEAVAELIHSTLNKSSMAITNMIGPVEQVTLADHQIKGMYFMVVGSPQSLVITIMSYAQTLRIGIGAEKGFIDSQRLNSCIKNAFNLVSEAATKTG</sequence>
<evidence type="ECO:0000313" key="15">
    <source>
        <dbReference type="Proteomes" id="UP000596660"/>
    </source>
</evidence>
<reference evidence="14" key="2">
    <citation type="submission" date="2021-03" db="UniProtKB">
        <authorList>
            <consortium name="EnsemblPlants"/>
        </authorList>
    </citation>
    <scope>IDENTIFICATION</scope>
</reference>
<evidence type="ECO:0000256" key="4">
    <source>
        <dbReference type="ARBA" id="ARBA00005189"/>
    </source>
</evidence>
<keyword evidence="15" id="KW-1185">Reference proteome</keyword>
<feature type="domain" description="O-acyltransferase WSD1-like N-terminal" evidence="12">
    <location>
        <begin position="108"/>
        <end position="271"/>
    </location>
</feature>
<evidence type="ECO:0000256" key="2">
    <source>
        <dbReference type="ARBA" id="ARBA00004586"/>
    </source>
</evidence>
<gene>
    <name evidence="14" type="primary">LOC110725735</name>
</gene>
<comment type="subcellular location">
    <subcellularLocation>
        <location evidence="1">Cell membrane</location>
        <topology evidence="1">Single-pass membrane protein</topology>
    </subcellularLocation>
    <subcellularLocation>
        <location evidence="2">Endoplasmic reticulum membrane</location>
    </subcellularLocation>
</comment>
<dbReference type="OMA" id="EVHIINY"/>
<evidence type="ECO:0000256" key="5">
    <source>
        <dbReference type="ARBA" id="ARBA00022679"/>
    </source>
</evidence>
<name>A0A803LHI4_CHEQI</name>
<comment type="pathway">
    <text evidence="4">Lipid metabolism.</text>
</comment>
<evidence type="ECO:0000259" key="12">
    <source>
        <dbReference type="Pfam" id="PF03007"/>
    </source>
</evidence>
<proteinExistence type="inferred from homology"/>
<dbReference type="OrthoDB" id="619536at2759"/>
<evidence type="ECO:0000256" key="9">
    <source>
        <dbReference type="ARBA" id="ARBA00047604"/>
    </source>
</evidence>
<dbReference type="GO" id="GO:0005789">
    <property type="term" value="C:endoplasmic reticulum membrane"/>
    <property type="evidence" value="ECO:0007669"/>
    <property type="project" value="UniProtKB-SubCell"/>
</dbReference>
<dbReference type="PANTHER" id="PTHR31650:SF34">
    <property type="entry name" value="O-ACYLTRANSFERASE WSD1-LIKE ISOFORM X1"/>
    <property type="match status" value="1"/>
</dbReference>
<evidence type="ECO:0000256" key="7">
    <source>
        <dbReference type="ARBA" id="ARBA00023315"/>
    </source>
</evidence>
<keyword evidence="6" id="KW-0256">Endoplasmic reticulum</keyword>
<evidence type="ECO:0000256" key="11">
    <source>
        <dbReference type="SAM" id="MobiDB-lite"/>
    </source>
</evidence>
<evidence type="ECO:0000256" key="10">
    <source>
        <dbReference type="ARBA" id="ARBA00048109"/>
    </source>
</evidence>
<feature type="domain" description="O-acyltransferase WSD1 C-terminal" evidence="13">
    <location>
        <begin position="321"/>
        <end position="465"/>
    </location>
</feature>
<dbReference type="GO" id="GO:0005886">
    <property type="term" value="C:plasma membrane"/>
    <property type="evidence" value="ECO:0007669"/>
    <property type="project" value="UniProtKB-SubCell"/>
</dbReference>
<dbReference type="PANTHER" id="PTHR31650">
    <property type="entry name" value="O-ACYLTRANSFERASE (WSD1-LIKE) FAMILY PROTEIN"/>
    <property type="match status" value="1"/>
</dbReference>
<comment type="catalytic activity">
    <reaction evidence="9">
        <text>a long chain fatty alcohol + a fatty acyl-CoA = a long-chain alcohol wax ester + CoA</text>
        <dbReference type="Rhea" id="RHEA:38443"/>
        <dbReference type="ChEBI" id="CHEBI:17135"/>
        <dbReference type="ChEBI" id="CHEBI:57287"/>
        <dbReference type="ChEBI" id="CHEBI:77636"/>
        <dbReference type="ChEBI" id="CHEBI:235323"/>
        <dbReference type="EC" id="2.3.1.75"/>
    </reaction>
</comment>
<comment type="similarity">
    <text evidence="8">In the N-terminal section; belongs to the long-chain O-acyltransferase family.</text>
</comment>
<dbReference type="KEGG" id="cqi:110725735"/>
<dbReference type="UniPathway" id="UPA00282"/>
<evidence type="ECO:0000256" key="3">
    <source>
        <dbReference type="ARBA" id="ARBA00004771"/>
    </source>
</evidence>
<protein>
    <recommendedName>
        <fullName evidence="16">Diacylglycerol O-acyltransferase</fullName>
    </recommendedName>
</protein>
<keyword evidence="5" id="KW-0808">Transferase</keyword>
<dbReference type="EnsemblPlants" id="AUR62013431-RA">
    <property type="protein sequence ID" value="AUR62013431-RA:cds"/>
    <property type="gene ID" value="AUR62013431"/>
</dbReference>
<evidence type="ECO:0000256" key="8">
    <source>
        <dbReference type="ARBA" id="ARBA00024360"/>
    </source>
</evidence>
<keyword evidence="7" id="KW-0012">Acyltransferase</keyword>
<evidence type="ECO:0000256" key="1">
    <source>
        <dbReference type="ARBA" id="ARBA00004162"/>
    </source>
</evidence>
<organism evidence="14 15">
    <name type="scientific">Chenopodium quinoa</name>
    <name type="common">Quinoa</name>
    <dbReference type="NCBI Taxonomy" id="63459"/>
    <lineage>
        <taxon>Eukaryota</taxon>
        <taxon>Viridiplantae</taxon>
        <taxon>Streptophyta</taxon>
        <taxon>Embryophyta</taxon>
        <taxon>Tracheophyta</taxon>
        <taxon>Spermatophyta</taxon>
        <taxon>Magnoliopsida</taxon>
        <taxon>eudicotyledons</taxon>
        <taxon>Gunneridae</taxon>
        <taxon>Pentapetalae</taxon>
        <taxon>Caryophyllales</taxon>
        <taxon>Chenopodiaceae</taxon>
        <taxon>Chenopodioideae</taxon>
        <taxon>Atripliceae</taxon>
        <taxon>Chenopodium</taxon>
    </lineage>
</organism>
<comment type="catalytic activity">
    <reaction evidence="10">
        <text>an acyl-CoA + a 1,2-diacyl-sn-glycerol = a triacyl-sn-glycerol + CoA</text>
        <dbReference type="Rhea" id="RHEA:10868"/>
        <dbReference type="ChEBI" id="CHEBI:17815"/>
        <dbReference type="ChEBI" id="CHEBI:57287"/>
        <dbReference type="ChEBI" id="CHEBI:58342"/>
        <dbReference type="ChEBI" id="CHEBI:64615"/>
        <dbReference type="EC" id="2.3.1.20"/>
    </reaction>
</comment>
<dbReference type="Proteomes" id="UP000596660">
    <property type="component" value="Unplaced"/>
</dbReference>
<dbReference type="GO" id="GO:0047196">
    <property type="term" value="F:long-chain-alcohol O-fatty-acyltransferase activity"/>
    <property type="evidence" value="ECO:0007669"/>
    <property type="project" value="UniProtKB-EC"/>
</dbReference>
<dbReference type="InterPro" id="IPR009721">
    <property type="entry name" value="O-acyltransferase_WSD1_C"/>
</dbReference>
<dbReference type="Pfam" id="PF06974">
    <property type="entry name" value="WS_DGAT_C"/>
    <property type="match status" value="1"/>
</dbReference>
<dbReference type="GO" id="GO:0019432">
    <property type="term" value="P:triglyceride biosynthetic process"/>
    <property type="evidence" value="ECO:0007669"/>
    <property type="project" value="UniProtKB-UniPathway"/>
</dbReference>
<dbReference type="RefSeq" id="XP_021760894.1">
    <property type="nucleotide sequence ID" value="XM_021905202.1"/>
</dbReference>
<evidence type="ECO:0008006" key="16">
    <source>
        <dbReference type="Google" id="ProtNLM"/>
    </source>
</evidence>
<evidence type="ECO:0000256" key="6">
    <source>
        <dbReference type="ARBA" id="ARBA00022824"/>
    </source>
</evidence>
<dbReference type="InterPro" id="IPR045034">
    <property type="entry name" value="O-acyltransferase_WSD1-like"/>
</dbReference>
<reference evidence="14" key="1">
    <citation type="journal article" date="2017" name="Nature">
        <title>The genome of Chenopodium quinoa.</title>
        <authorList>
            <person name="Jarvis D.E."/>
            <person name="Ho Y.S."/>
            <person name="Lightfoot D.J."/>
            <person name="Schmoeckel S.M."/>
            <person name="Li B."/>
            <person name="Borm T.J.A."/>
            <person name="Ohyanagi H."/>
            <person name="Mineta K."/>
            <person name="Michell C.T."/>
            <person name="Saber N."/>
            <person name="Kharbatia N.M."/>
            <person name="Rupper R.R."/>
            <person name="Sharp A.R."/>
            <person name="Dally N."/>
            <person name="Boughton B.A."/>
            <person name="Woo Y.H."/>
            <person name="Gao G."/>
            <person name="Schijlen E.G.W.M."/>
            <person name="Guo X."/>
            <person name="Momin A.A."/>
            <person name="Negrao S."/>
            <person name="Al-Babili S."/>
            <person name="Gehring C."/>
            <person name="Roessner U."/>
            <person name="Jung C."/>
            <person name="Murphy K."/>
            <person name="Arold S.T."/>
            <person name="Gojobori T."/>
            <person name="van der Linden C.G."/>
            <person name="van Loo E.N."/>
            <person name="Jellen E.N."/>
            <person name="Maughan P.J."/>
            <person name="Tester M."/>
        </authorList>
    </citation>
    <scope>NUCLEOTIDE SEQUENCE [LARGE SCALE GENOMIC DNA]</scope>
    <source>
        <strain evidence="14">cv. PI 614886</strain>
    </source>
</reference>
<dbReference type="GeneID" id="110725735"/>
<dbReference type="InterPro" id="IPR004255">
    <property type="entry name" value="O-acyltransferase_WSD1_N"/>
</dbReference>
<feature type="region of interest" description="Disordered" evidence="11">
    <location>
        <begin position="1"/>
        <end position="24"/>
    </location>
</feature>
<dbReference type="Gramene" id="AUR62013431-RA">
    <property type="protein sequence ID" value="AUR62013431-RA:cds"/>
    <property type="gene ID" value="AUR62013431"/>
</dbReference>
<dbReference type="GO" id="GO:0004144">
    <property type="term" value="F:diacylglycerol O-acyltransferase activity"/>
    <property type="evidence" value="ECO:0007669"/>
    <property type="project" value="UniProtKB-EC"/>
</dbReference>
<accession>A0A803LHI4</accession>
<comment type="pathway">
    <text evidence="3">Glycerolipid metabolism; triacylglycerol biosynthesis.</text>
</comment>
<dbReference type="Pfam" id="PF03007">
    <property type="entry name" value="WS_DGAT_cat"/>
    <property type="match status" value="1"/>
</dbReference>
<evidence type="ECO:0000313" key="14">
    <source>
        <dbReference type="EnsemblPlants" id="AUR62013431-RA:cds"/>
    </source>
</evidence>
<evidence type="ECO:0000259" key="13">
    <source>
        <dbReference type="Pfam" id="PF06974"/>
    </source>
</evidence>